<keyword evidence="3" id="KW-1185">Reference proteome</keyword>
<sequence length="231" mass="25237">MCCDRTGGLSACSNAKTMRRQRQGLRQAGYDTEKGPAITKNIPPLPAAYHSKKEFSSWSTESLQPVRPAIKVITDISIGKSLPKSPGKPTTPKWKLKRVLVPRLSRLPPFPMPGRARSRLSFSRSSRSSSRQATKIDIAPPVPVLPSPSLPPTPLLSIQVSTPAGVSSTFPFFLFGFLHTISRHCLALASTYHTHHPNISLPRFRCPVISGFPTVHSFACVSITINVFVTS</sequence>
<gene>
    <name evidence="2" type="ORF">BT62DRAFT_928304</name>
</gene>
<reference evidence="2" key="1">
    <citation type="submission" date="2020-11" db="EMBL/GenBank/DDBJ databases">
        <title>Adaptations for nitrogen fixation in a non-lichenized fungal sporocarp promotes dispersal by wood-feeding termites.</title>
        <authorList>
            <consortium name="DOE Joint Genome Institute"/>
            <person name="Koch R.A."/>
            <person name="Yoon G."/>
            <person name="Arayal U."/>
            <person name="Lail K."/>
            <person name="Amirebrahimi M."/>
            <person name="Labutti K."/>
            <person name="Lipzen A."/>
            <person name="Riley R."/>
            <person name="Barry K."/>
            <person name="Henrissat B."/>
            <person name="Grigoriev I.V."/>
            <person name="Herr J.R."/>
            <person name="Aime M.C."/>
        </authorList>
    </citation>
    <scope>NUCLEOTIDE SEQUENCE</scope>
    <source>
        <strain evidence="2">MCA 3950</strain>
    </source>
</reference>
<dbReference type="GeneID" id="66107779"/>
<dbReference type="AlphaFoldDB" id="A0A9P8AVR0"/>
<dbReference type="RefSeq" id="XP_043043085.1">
    <property type="nucleotide sequence ID" value="XM_043185482.1"/>
</dbReference>
<proteinExistence type="predicted"/>
<feature type="compositionally biased region" description="Low complexity" evidence="1">
    <location>
        <begin position="119"/>
        <end position="131"/>
    </location>
</feature>
<evidence type="ECO:0000313" key="3">
    <source>
        <dbReference type="Proteomes" id="UP000812287"/>
    </source>
</evidence>
<evidence type="ECO:0000256" key="1">
    <source>
        <dbReference type="SAM" id="MobiDB-lite"/>
    </source>
</evidence>
<organism evidence="2 3">
    <name type="scientific">Guyanagaster necrorhizus</name>
    <dbReference type="NCBI Taxonomy" id="856835"/>
    <lineage>
        <taxon>Eukaryota</taxon>
        <taxon>Fungi</taxon>
        <taxon>Dikarya</taxon>
        <taxon>Basidiomycota</taxon>
        <taxon>Agaricomycotina</taxon>
        <taxon>Agaricomycetes</taxon>
        <taxon>Agaricomycetidae</taxon>
        <taxon>Agaricales</taxon>
        <taxon>Marasmiineae</taxon>
        <taxon>Physalacriaceae</taxon>
        <taxon>Guyanagaster</taxon>
    </lineage>
</organism>
<dbReference type="EMBL" id="MU250527">
    <property type="protein sequence ID" value="KAG7449585.1"/>
    <property type="molecule type" value="Genomic_DNA"/>
</dbReference>
<name>A0A9P8AVR0_9AGAR</name>
<protein>
    <submittedName>
        <fullName evidence="2">Uncharacterized protein</fullName>
    </submittedName>
</protein>
<accession>A0A9P8AVR0</accession>
<comment type="caution">
    <text evidence="2">The sequence shown here is derived from an EMBL/GenBank/DDBJ whole genome shotgun (WGS) entry which is preliminary data.</text>
</comment>
<dbReference type="Proteomes" id="UP000812287">
    <property type="component" value="Unassembled WGS sequence"/>
</dbReference>
<dbReference type="OrthoDB" id="3046707at2759"/>
<feature type="region of interest" description="Disordered" evidence="1">
    <location>
        <begin position="107"/>
        <end position="134"/>
    </location>
</feature>
<evidence type="ECO:0000313" key="2">
    <source>
        <dbReference type="EMBL" id="KAG7449585.1"/>
    </source>
</evidence>